<dbReference type="FunFam" id="3.40.50.720:FF:000084">
    <property type="entry name" value="Short-chain dehydrogenase reductase"/>
    <property type="match status" value="1"/>
</dbReference>
<dbReference type="PRINTS" id="PR00081">
    <property type="entry name" value="GDHRDH"/>
</dbReference>
<dbReference type="NCBIfam" id="NF005559">
    <property type="entry name" value="PRK07231.1"/>
    <property type="match status" value="1"/>
</dbReference>
<keyword evidence="6" id="KW-1185">Reference proteome</keyword>
<dbReference type="Gene3D" id="3.40.50.720">
    <property type="entry name" value="NAD(P)-binding Rossmann-like Domain"/>
    <property type="match status" value="1"/>
</dbReference>
<evidence type="ECO:0000256" key="1">
    <source>
        <dbReference type="ARBA" id="ARBA00006484"/>
    </source>
</evidence>
<dbReference type="InterPro" id="IPR002347">
    <property type="entry name" value="SDR_fam"/>
</dbReference>
<organism evidence="6">
    <name type="scientific">Chlorella variabilis</name>
    <name type="common">Green alga</name>
    <dbReference type="NCBI Taxonomy" id="554065"/>
    <lineage>
        <taxon>Eukaryota</taxon>
        <taxon>Viridiplantae</taxon>
        <taxon>Chlorophyta</taxon>
        <taxon>core chlorophytes</taxon>
        <taxon>Trebouxiophyceae</taxon>
        <taxon>Chlorellales</taxon>
        <taxon>Chlorellaceae</taxon>
        <taxon>Chlorella clade</taxon>
        <taxon>Chlorella</taxon>
    </lineage>
</organism>
<dbReference type="OMA" id="AGVIHMS"/>
<dbReference type="SUPFAM" id="SSF51735">
    <property type="entry name" value="NAD(P)-binding Rossmann-fold domains"/>
    <property type="match status" value="1"/>
</dbReference>
<dbReference type="Proteomes" id="UP000008141">
    <property type="component" value="Unassembled WGS sequence"/>
</dbReference>
<proteinExistence type="inferred from homology"/>
<keyword evidence="3" id="KW-0520">NAD</keyword>
<dbReference type="InterPro" id="IPR036291">
    <property type="entry name" value="NAD(P)-bd_dom_sf"/>
</dbReference>
<gene>
    <name evidence="5" type="ORF">CHLNCDRAFT_34782</name>
</gene>
<dbReference type="STRING" id="554065.E1Z9R5"/>
<dbReference type="eggNOG" id="KOG0725">
    <property type="taxonomic scope" value="Eukaryota"/>
</dbReference>
<comment type="similarity">
    <text evidence="1">Belongs to the short-chain dehydrogenases/reductases (SDR) family.</text>
</comment>
<name>E1Z9R5_CHLVA</name>
<evidence type="ECO:0000256" key="3">
    <source>
        <dbReference type="ARBA" id="ARBA00023027"/>
    </source>
</evidence>
<dbReference type="PROSITE" id="PS00061">
    <property type="entry name" value="ADH_SHORT"/>
    <property type="match status" value="1"/>
</dbReference>
<keyword evidence="2" id="KW-0560">Oxidoreductase</keyword>
<dbReference type="KEGG" id="cvr:CHLNCDRAFT_34782"/>
<feature type="domain" description="Ketoreductase" evidence="4">
    <location>
        <begin position="10"/>
        <end position="190"/>
    </location>
</feature>
<accession>E1Z9R5</accession>
<evidence type="ECO:0000313" key="6">
    <source>
        <dbReference type="Proteomes" id="UP000008141"/>
    </source>
</evidence>
<dbReference type="InterPro" id="IPR020904">
    <property type="entry name" value="Sc_DH/Rdtase_CS"/>
</dbReference>
<evidence type="ECO:0000313" key="5">
    <source>
        <dbReference type="EMBL" id="EFN57570.1"/>
    </source>
</evidence>
<dbReference type="PRINTS" id="PR00080">
    <property type="entry name" value="SDRFAMILY"/>
</dbReference>
<dbReference type="Pfam" id="PF13561">
    <property type="entry name" value="adh_short_C2"/>
    <property type="match status" value="1"/>
</dbReference>
<dbReference type="EMBL" id="GL433839">
    <property type="protein sequence ID" value="EFN57570.1"/>
    <property type="molecule type" value="Genomic_DNA"/>
</dbReference>
<protein>
    <recommendedName>
        <fullName evidence="4">Ketoreductase domain-containing protein</fullName>
    </recommendedName>
</protein>
<dbReference type="RefSeq" id="XP_005849672.1">
    <property type="nucleotide sequence ID" value="XM_005849610.1"/>
</dbReference>
<dbReference type="GO" id="GO:0016491">
    <property type="term" value="F:oxidoreductase activity"/>
    <property type="evidence" value="ECO:0007669"/>
    <property type="project" value="UniProtKB-KW"/>
</dbReference>
<evidence type="ECO:0000259" key="4">
    <source>
        <dbReference type="SMART" id="SM00822"/>
    </source>
</evidence>
<reference evidence="5 6" key="1">
    <citation type="journal article" date="2010" name="Plant Cell">
        <title>The Chlorella variabilis NC64A genome reveals adaptation to photosymbiosis, coevolution with viruses, and cryptic sex.</title>
        <authorList>
            <person name="Blanc G."/>
            <person name="Duncan G."/>
            <person name="Agarkova I."/>
            <person name="Borodovsky M."/>
            <person name="Gurnon J."/>
            <person name="Kuo A."/>
            <person name="Lindquist E."/>
            <person name="Lucas S."/>
            <person name="Pangilinan J."/>
            <person name="Polle J."/>
            <person name="Salamov A."/>
            <person name="Terry A."/>
            <person name="Yamada T."/>
            <person name="Dunigan D.D."/>
            <person name="Grigoriev I.V."/>
            <person name="Claverie J.M."/>
            <person name="Van Etten J.L."/>
        </authorList>
    </citation>
    <scope>NUCLEOTIDE SEQUENCE [LARGE SCALE GENOMIC DNA]</scope>
    <source>
        <strain evidence="5 6">NC64A</strain>
    </source>
</reference>
<evidence type="ECO:0000256" key="2">
    <source>
        <dbReference type="ARBA" id="ARBA00023002"/>
    </source>
</evidence>
<dbReference type="PANTHER" id="PTHR24321:SF8">
    <property type="entry name" value="ESTRADIOL 17-BETA-DEHYDROGENASE 8-RELATED"/>
    <property type="match status" value="1"/>
</dbReference>
<dbReference type="InParanoid" id="E1Z9R5"/>
<dbReference type="OrthoDB" id="294295at2759"/>
<dbReference type="SMART" id="SM00822">
    <property type="entry name" value="PKS_KR"/>
    <property type="match status" value="1"/>
</dbReference>
<dbReference type="InterPro" id="IPR057326">
    <property type="entry name" value="KR_dom"/>
</dbReference>
<sequence>MAAGASLLNQVALITGGARGIGFACAQSLGRAGAKVLVADIDADAVGQAETQLQAEGIEAFSCACDVGDKQQVEAMVAAAVSRFGGLDIAVANAGIVRSADFLEMSEEDWDAVLRVNLKGTFLTGQAAARQMVSQGRGGAIVNMSSVNGITAIPTIAAYNASKGGVDNLTRCMALSLAPHGIRVNAVGPGSIMTDVLQSVVTDKAAMGKVLSRTPLLRVGEPGEVASVVRFLASRDSSYMTGQTVYVDGGRLALNYTVKVPEEEGS</sequence>
<dbReference type="GeneID" id="17356848"/>
<dbReference type="PANTHER" id="PTHR24321">
    <property type="entry name" value="DEHYDROGENASES, SHORT CHAIN"/>
    <property type="match status" value="1"/>
</dbReference>
<dbReference type="AlphaFoldDB" id="E1Z9R5"/>